<gene>
    <name evidence="9" type="ORF">Vretimale_15480</name>
</gene>
<comment type="caution">
    <text evidence="9">The sequence shown here is derived from an EMBL/GenBank/DDBJ whole genome shotgun (WGS) entry which is preliminary data.</text>
</comment>
<organism evidence="9 10">
    <name type="scientific">Volvox reticuliferus</name>
    <dbReference type="NCBI Taxonomy" id="1737510"/>
    <lineage>
        <taxon>Eukaryota</taxon>
        <taxon>Viridiplantae</taxon>
        <taxon>Chlorophyta</taxon>
        <taxon>core chlorophytes</taxon>
        <taxon>Chlorophyceae</taxon>
        <taxon>CS clade</taxon>
        <taxon>Chlamydomonadales</taxon>
        <taxon>Volvocaceae</taxon>
        <taxon>Volvox</taxon>
    </lineage>
</organism>
<protein>
    <recommendedName>
        <fullName evidence="11">Membrane-associated protein</fullName>
    </recommendedName>
</protein>
<dbReference type="SUPFAM" id="SSF51126">
    <property type="entry name" value="Pectin lyase-like"/>
    <property type="match status" value="2"/>
</dbReference>
<evidence type="ECO:0000313" key="10">
    <source>
        <dbReference type="Proteomes" id="UP000722791"/>
    </source>
</evidence>
<dbReference type="InterPro" id="IPR011050">
    <property type="entry name" value="Pectin_lyase_fold/virulence"/>
</dbReference>
<evidence type="ECO:0000256" key="8">
    <source>
        <dbReference type="SAM" id="SignalP"/>
    </source>
</evidence>
<comment type="subcellular location">
    <subcellularLocation>
        <location evidence="1">Cell envelope</location>
    </subcellularLocation>
    <subcellularLocation>
        <location evidence="2">Cell outer membrane</location>
    </subcellularLocation>
    <subcellularLocation>
        <location evidence="3">Secreted</location>
    </subcellularLocation>
</comment>
<reference evidence="9" key="1">
    <citation type="journal article" date="2021" name="Proc. Natl. Acad. Sci. U.S.A.">
        <title>Three genomes in the algal genus Volvox reveal the fate of a haploid sex-determining region after a transition to homothallism.</title>
        <authorList>
            <person name="Yamamoto K."/>
            <person name="Hamaji T."/>
            <person name="Kawai-Toyooka H."/>
            <person name="Matsuzaki R."/>
            <person name="Takahashi F."/>
            <person name="Nishimura Y."/>
            <person name="Kawachi M."/>
            <person name="Noguchi H."/>
            <person name="Minakuchi Y."/>
            <person name="Umen J.G."/>
            <person name="Toyoda A."/>
            <person name="Nozaki H."/>
        </authorList>
    </citation>
    <scope>NUCLEOTIDE SEQUENCE</scope>
    <source>
        <strain evidence="9">NIES-3785</strain>
    </source>
</reference>
<accession>A0A8J4LW74</accession>
<sequence>MMARSLASTGPFSVLVVLFCTLLALLQPQQQQTIAFAMKTTAPPLKSPPMRRPTTPPAPAIPPVTCQLILIGVDQSNAYLRGTALQSRIIQQADVKCLGGGSGGAATTTTAAAVQPVNVTVGSHLMAFAAKWTGVTVSQKASGADDDWGLTFNNVLYLRLRDSVVRDLPYSSRSTLLQCSNCSRFELLNVTLTKLRPAPNNTKPSILFYGPLHATNVSYVSLTNFNCSDVRDAHGWGCVFLQYNTRNVSASAPPALSVVGSSFQGNSITRRGLYGTVHSLKIETASRPVGLGMVVVGPFDPVPLPSTAPLDIFLSGVQAIENSGGFGTLLSVMSNMTMGSMSIVASQFLDNIADASGAAISLMSLVKIIKINATQFEGNTAIYGDGGALFLANGTSVLSIAAKSSFVKNIVEAGHGGAIHAVSGVQVMHLASASYFDENSAAFGNGGAISVDALGALNVTGRSYMSRNVARNGGALYIGGGPTSSITLENGSEFSSNYVTEYGGAVAVAAGRLGQISITGSSALLYNEAQTGGGAIAVLSGDVGRIRLADNSKIAECRTNPSGDGGAVLVAAGNLLHIEVMNGSEVRDNVAVGGSGGAFAAYGNMRAISVIVNGSSSLSGNVAGMHGGVAAFTVPYGIVRLDGANVSGNVATSGNGGAFYLRPPARTDLHRLGETFSVVLVNITLTDNRAGGSGGAIFMAPLPPPPPSKPVGLGPATTRVGEIINADLYLIAVANSTVQRNMAGGAGGAVLATASETSGLRVHFANCTFDANRAGDMALAAAATEEVLTNELVDPGLGGVVAVAGLMDDIQLWPSINAAAQATLSPSSYEPISTASRSCYLAISNSVFTNSSASANGGVLHLTTCTASVDRSLFTNNTAGQSAGAIAMSSLGIPTSTIPEGPAASWWHSLLVRNSTFIGNRARDGGAISTVTSGMVGLYGSVFDSNVALGVHGGAVSARSPLSMSFGHALEISSCRLTSNFAYAYGGAVFTGVMNVVRISNSSFVSNAAQDSGGGFALVMENKDDIARLIHLEISNTEMLRNTATRDGGALYLAAAMLPPAVLHGLTARNNTAARGGVLSMIPPYSWEWMPSVLIFEEYAGDMDFYTREGSVDITGLSEYDHDDGKSLNP</sequence>
<proteinExistence type="predicted"/>
<evidence type="ECO:0000256" key="4">
    <source>
        <dbReference type="ARBA" id="ARBA00022525"/>
    </source>
</evidence>
<name>A0A8J4LW74_9CHLO</name>
<dbReference type="PANTHER" id="PTHR11319">
    <property type="entry name" value="G PROTEIN-COUPLED RECEPTOR-RELATED"/>
    <property type="match status" value="1"/>
</dbReference>
<dbReference type="Proteomes" id="UP000722791">
    <property type="component" value="Unassembled WGS sequence"/>
</dbReference>
<keyword evidence="6" id="KW-0472">Membrane</keyword>
<dbReference type="AlphaFoldDB" id="A0A8J4LW74"/>
<dbReference type="PANTHER" id="PTHR11319:SF35">
    <property type="entry name" value="OUTER MEMBRANE PROTEIN PMPC-RELATED"/>
    <property type="match status" value="1"/>
</dbReference>
<keyword evidence="4" id="KW-0964">Secreted</keyword>
<evidence type="ECO:0008006" key="11">
    <source>
        <dbReference type="Google" id="ProtNLM"/>
    </source>
</evidence>
<dbReference type="Pfam" id="PF02415">
    <property type="entry name" value="Chlam_PMP"/>
    <property type="match status" value="2"/>
</dbReference>
<evidence type="ECO:0000256" key="5">
    <source>
        <dbReference type="ARBA" id="ARBA00022729"/>
    </source>
</evidence>
<dbReference type="GO" id="GO:0005576">
    <property type="term" value="C:extracellular region"/>
    <property type="evidence" value="ECO:0007669"/>
    <property type="project" value="UniProtKB-SubCell"/>
</dbReference>
<dbReference type="InterPro" id="IPR003368">
    <property type="entry name" value="POMP_repeat"/>
</dbReference>
<evidence type="ECO:0000256" key="3">
    <source>
        <dbReference type="ARBA" id="ARBA00004613"/>
    </source>
</evidence>
<evidence type="ECO:0000256" key="6">
    <source>
        <dbReference type="ARBA" id="ARBA00023136"/>
    </source>
</evidence>
<evidence type="ECO:0000313" key="9">
    <source>
        <dbReference type="EMBL" id="GIM12030.1"/>
    </source>
</evidence>
<keyword evidence="5 8" id="KW-0732">Signal</keyword>
<evidence type="ECO:0000256" key="2">
    <source>
        <dbReference type="ARBA" id="ARBA00004442"/>
    </source>
</evidence>
<dbReference type="EMBL" id="BNCQ01000041">
    <property type="protein sequence ID" value="GIM12030.1"/>
    <property type="molecule type" value="Genomic_DNA"/>
</dbReference>
<keyword evidence="7" id="KW-0998">Cell outer membrane</keyword>
<feature type="chain" id="PRO_5035162458" description="Membrane-associated protein" evidence="8">
    <location>
        <begin position="32"/>
        <end position="1130"/>
    </location>
</feature>
<feature type="signal peptide" evidence="8">
    <location>
        <begin position="1"/>
        <end position="31"/>
    </location>
</feature>
<evidence type="ECO:0000256" key="1">
    <source>
        <dbReference type="ARBA" id="ARBA00004196"/>
    </source>
</evidence>
<evidence type="ECO:0000256" key="7">
    <source>
        <dbReference type="ARBA" id="ARBA00023237"/>
    </source>
</evidence>